<comment type="caution">
    <text evidence="2">The sequence shown here is derived from an EMBL/GenBank/DDBJ whole genome shotgun (WGS) entry which is preliminary data.</text>
</comment>
<proteinExistence type="predicted"/>
<evidence type="ECO:0000259" key="1">
    <source>
        <dbReference type="Pfam" id="PF00931"/>
    </source>
</evidence>
<organism evidence="2 3">
    <name type="scientific">Riccia fluitans</name>
    <dbReference type="NCBI Taxonomy" id="41844"/>
    <lineage>
        <taxon>Eukaryota</taxon>
        <taxon>Viridiplantae</taxon>
        <taxon>Streptophyta</taxon>
        <taxon>Embryophyta</taxon>
        <taxon>Marchantiophyta</taxon>
        <taxon>Marchantiopsida</taxon>
        <taxon>Marchantiidae</taxon>
        <taxon>Marchantiales</taxon>
        <taxon>Ricciaceae</taxon>
        <taxon>Riccia</taxon>
    </lineage>
</organism>
<accession>A0ABD1Z722</accession>
<dbReference type="Pfam" id="PF00931">
    <property type="entry name" value="NB-ARC"/>
    <property type="match status" value="1"/>
</dbReference>
<dbReference type="Gene3D" id="3.40.50.300">
    <property type="entry name" value="P-loop containing nucleotide triphosphate hydrolases"/>
    <property type="match status" value="1"/>
</dbReference>
<dbReference type="InterPro" id="IPR002182">
    <property type="entry name" value="NB-ARC"/>
</dbReference>
<reference evidence="2 3" key="1">
    <citation type="submission" date="2024-09" db="EMBL/GenBank/DDBJ databases">
        <title>Chromosome-scale assembly of Riccia fluitans.</title>
        <authorList>
            <person name="Paukszto L."/>
            <person name="Sawicki J."/>
            <person name="Karawczyk K."/>
            <person name="Piernik-Szablinska J."/>
            <person name="Szczecinska M."/>
            <person name="Mazdziarz M."/>
        </authorList>
    </citation>
    <scope>NUCLEOTIDE SEQUENCE [LARGE SCALE GENOMIC DNA]</scope>
    <source>
        <strain evidence="2">Rf_01</strain>
        <tissue evidence="2">Aerial parts of the thallus</tissue>
    </source>
</reference>
<protein>
    <recommendedName>
        <fullName evidence="1">NB-ARC domain-containing protein</fullName>
    </recommendedName>
</protein>
<keyword evidence="3" id="KW-1185">Reference proteome</keyword>
<dbReference type="InterPro" id="IPR027417">
    <property type="entry name" value="P-loop_NTPase"/>
</dbReference>
<evidence type="ECO:0000313" key="3">
    <source>
        <dbReference type="Proteomes" id="UP001605036"/>
    </source>
</evidence>
<feature type="domain" description="NB-ARC" evidence="1">
    <location>
        <begin position="22"/>
        <end position="159"/>
    </location>
</feature>
<sequence length="365" mass="41536">MRNLNRPRLPFKEDFKYVPLMKTVSEIQQRLADPENQVVVLYGDAGTGKSSITKYLALQYDMETGPNSEFWDGVFFIECGREAKVLPILRRILREMMIEENGISTTEDVDLLCYHLRKNLWSLNALFIFDDVWEDQRKRLVEKLIVQGATKVKYLLTSQQSRGWRGYAICRIENITLQTAKEIMAKQIGLPIVEYQKLMRCDTVEDIIAATDSLPLALATVSTAVKTTGGRVDPSEWKKVKRNLRFYLSDYKEAVVTFGESYPRSVFAAMKLGVGVLLEDQAKVKHFQLLCILALFKSPIPLKLPLLLLRWAESELSMNFTVLMEELEGRGFVQTLSTSLFVDWKLSVIPGSEFVASGLSPQQGC</sequence>
<evidence type="ECO:0000313" key="2">
    <source>
        <dbReference type="EMBL" id="KAL2643581.1"/>
    </source>
</evidence>
<dbReference type="SUPFAM" id="SSF52540">
    <property type="entry name" value="P-loop containing nucleoside triphosphate hydrolases"/>
    <property type="match status" value="1"/>
</dbReference>
<dbReference type="Proteomes" id="UP001605036">
    <property type="component" value="Unassembled WGS sequence"/>
</dbReference>
<gene>
    <name evidence="2" type="ORF">R1flu_011168</name>
</gene>
<dbReference type="EMBL" id="JBHFFA010000002">
    <property type="protein sequence ID" value="KAL2643581.1"/>
    <property type="molecule type" value="Genomic_DNA"/>
</dbReference>
<dbReference type="AlphaFoldDB" id="A0ABD1Z722"/>
<dbReference type="PRINTS" id="PR00364">
    <property type="entry name" value="DISEASERSIST"/>
</dbReference>
<name>A0ABD1Z722_9MARC</name>